<dbReference type="GO" id="GO:0046677">
    <property type="term" value="P:response to antibiotic"/>
    <property type="evidence" value="ECO:0007669"/>
    <property type="project" value="UniProtKB-UniRule"/>
</dbReference>
<dbReference type="InterPro" id="IPR045155">
    <property type="entry name" value="Beta-lactam_cat"/>
</dbReference>
<keyword evidence="5 6" id="KW-0046">Antibiotic resistance</keyword>
<keyword evidence="10" id="KW-1185">Reference proteome</keyword>
<sequence>MPLLRHARGQARGYRAHTPTNRCSPMLKPLLRGVALSLVTSAALAAAPDAHLQAALQKVADQARPGTLGVLVMDPAAGQSVSVNAGRPYLMMSVFKAPIAAAVLSQVGAGTLTLDRTVHLGPADVVDGSAVPSVGASLKAGPRDVSVDELLHAAVTQSDNTAVDALLRLLGGSPVATRFLASKGVQGIRIDMGEGELARLFDTKGADAVLASHVDSSTLEGAGAFLRKLQAGELLSAGSTQKLLGMMSAQVIPNRIRGGLPAGYQLADKTGTSGTRDGRMAAFNDIGIITAPNGQKRVVVVFLANARATPEQATKWFAEIGRLTAASM</sequence>
<keyword evidence="7" id="KW-0732">Signal</keyword>
<comment type="similarity">
    <text evidence="2 6">Belongs to the class-A beta-lactamase family.</text>
</comment>
<dbReference type="GO" id="GO:0030655">
    <property type="term" value="P:beta-lactam antibiotic catabolic process"/>
    <property type="evidence" value="ECO:0007669"/>
    <property type="project" value="InterPro"/>
</dbReference>
<dbReference type="PRINTS" id="PR00118">
    <property type="entry name" value="BLACTAMASEA"/>
</dbReference>
<dbReference type="InterPro" id="IPR012338">
    <property type="entry name" value="Beta-lactam/transpept-like"/>
</dbReference>
<dbReference type="PANTHER" id="PTHR35333">
    <property type="entry name" value="BETA-LACTAMASE"/>
    <property type="match status" value="1"/>
</dbReference>
<evidence type="ECO:0000256" key="1">
    <source>
        <dbReference type="ARBA" id="ARBA00001526"/>
    </source>
</evidence>
<evidence type="ECO:0000313" key="9">
    <source>
        <dbReference type="EMBL" id="QDE39632.1"/>
    </source>
</evidence>
<evidence type="ECO:0000256" key="6">
    <source>
        <dbReference type="RuleBase" id="RU361140"/>
    </source>
</evidence>
<evidence type="ECO:0000256" key="7">
    <source>
        <dbReference type="SAM" id="SignalP"/>
    </source>
</evidence>
<dbReference type="GO" id="GO:0008800">
    <property type="term" value="F:beta-lactamase activity"/>
    <property type="evidence" value="ECO:0007669"/>
    <property type="project" value="UniProtKB-UniRule"/>
</dbReference>
<dbReference type="OrthoDB" id="9784149at2"/>
<name>A0A4Y5Z2R4_9GAMM</name>
<evidence type="ECO:0000256" key="3">
    <source>
        <dbReference type="ARBA" id="ARBA00012865"/>
    </source>
</evidence>
<dbReference type="EC" id="3.5.2.6" evidence="3 6"/>
<evidence type="ECO:0000259" key="8">
    <source>
        <dbReference type="Pfam" id="PF13354"/>
    </source>
</evidence>
<evidence type="ECO:0000256" key="4">
    <source>
        <dbReference type="ARBA" id="ARBA00022801"/>
    </source>
</evidence>
<dbReference type="AlphaFoldDB" id="A0A4Y5Z2R4"/>
<dbReference type="Proteomes" id="UP000316093">
    <property type="component" value="Chromosome"/>
</dbReference>
<proteinExistence type="inferred from homology"/>
<organism evidence="9 10">
    <name type="scientific">Luteibacter pinisoli</name>
    <dbReference type="NCBI Taxonomy" id="2589080"/>
    <lineage>
        <taxon>Bacteria</taxon>
        <taxon>Pseudomonadati</taxon>
        <taxon>Pseudomonadota</taxon>
        <taxon>Gammaproteobacteria</taxon>
        <taxon>Lysobacterales</taxon>
        <taxon>Rhodanobacteraceae</taxon>
        <taxon>Luteibacter</taxon>
    </lineage>
</organism>
<feature type="domain" description="Beta-lactamase class A catalytic" evidence="8">
    <location>
        <begin position="69"/>
        <end position="302"/>
    </location>
</feature>
<evidence type="ECO:0000256" key="2">
    <source>
        <dbReference type="ARBA" id="ARBA00009009"/>
    </source>
</evidence>
<evidence type="ECO:0000313" key="10">
    <source>
        <dbReference type="Proteomes" id="UP000316093"/>
    </source>
</evidence>
<accession>A0A4Y5Z2R4</accession>
<dbReference type="KEGG" id="lpy:FIV34_10650"/>
<dbReference type="InterPro" id="IPR000871">
    <property type="entry name" value="Beta-lactam_class-A"/>
</dbReference>
<evidence type="ECO:0000256" key="5">
    <source>
        <dbReference type="ARBA" id="ARBA00023251"/>
    </source>
</evidence>
<reference evidence="9 10" key="1">
    <citation type="submission" date="2019-06" db="EMBL/GenBank/DDBJ databases">
        <title>A complete genome sequence for Luteibacter pinisoli MAH-14.</title>
        <authorList>
            <person name="Baltrus D.A."/>
        </authorList>
    </citation>
    <scope>NUCLEOTIDE SEQUENCE [LARGE SCALE GENOMIC DNA]</scope>
    <source>
        <strain evidence="9 10">MAH-14</strain>
    </source>
</reference>
<dbReference type="InterPro" id="IPR023650">
    <property type="entry name" value="Beta-lactam_class-A_AS"/>
</dbReference>
<protein>
    <recommendedName>
        <fullName evidence="3 6">Beta-lactamase</fullName>
        <ecNumber evidence="3 6">3.5.2.6</ecNumber>
    </recommendedName>
</protein>
<dbReference type="PANTHER" id="PTHR35333:SF3">
    <property type="entry name" value="BETA-LACTAMASE-TYPE TRANSPEPTIDASE FOLD CONTAINING PROTEIN"/>
    <property type="match status" value="1"/>
</dbReference>
<gene>
    <name evidence="9" type="ORF">FIV34_10650</name>
</gene>
<comment type="catalytic activity">
    <reaction evidence="1 6">
        <text>a beta-lactam + H2O = a substituted beta-amino acid</text>
        <dbReference type="Rhea" id="RHEA:20401"/>
        <dbReference type="ChEBI" id="CHEBI:15377"/>
        <dbReference type="ChEBI" id="CHEBI:35627"/>
        <dbReference type="ChEBI" id="CHEBI:140347"/>
        <dbReference type="EC" id="3.5.2.6"/>
    </reaction>
</comment>
<dbReference type="Gene3D" id="3.40.710.10">
    <property type="entry name" value="DD-peptidase/beta-lactamase superfamily"/>
    <property type="match status" value="1"/>
</dbReference>
<dbReference type="SUPFAM" id="SSF56601">
    <property type="entry name" value="beta-lactamase/transpeptidase-like"/>
    <property type="match status" value="1"/>
</dbReference>
<feature type="signal peptide" evidence="7">
    <location>
        <begin position="1"/>
        <end position="45"/>
    </location>
</feature>
<dbReference type="PROSITE" id="PS00146">
    <property type="entry name" value="BETA_LACTAMASE_A"/>
    <property type="match status" value="1"/>
</dbReference>
<dbReference type="EMBL" id="CP041046">
    <property type="protein sequence ID" value="QDE39632.1"/>
    <property type="molecule type" value="Genomic_DNA"/>
</dbReference>
<feature type="chain" id="PRO_5021456014" description="Beta-lactamase" evidence="7">
    <location>
        <begin position="46"/>
        <end position="328"/>
    </location>
</feature>
<keyword evidence="4 6" id="KW-0378">Hydrolase</keyword>
<dbReference type="Pfam" id="PF13354">
    <property type="entry name" value="Beta-lactamase2"/>
    <property type="match status" value="1"/>
</dbReference>